<dbReference type="PROSITE" id="PS51304">
    <property type="entry name" value="GALECTIN"/>
    <property type="match status" value="2"/>
</dbReference>
<dbReference type="InterPro" id="IPR044156">
    <property type="entry name" value="Galectin-like"/>
</dbReference>
<keyword evidence="6" id="KW-1185">Reference proteome</keyword>
<dbReference type="CDD" id="cd00070">
    <property type="entry name" value="GLECT"/>
    <property type="match status" value="2"/>
</dbReference>
<evidence type="ECO:0000256" key="1">
    <source>
        <dbReference type="ARBA" id="ARBA00022734"/>
    </source>
</evidence>
<protein>
    <recommendedName>
        <fullName evidence="3">Galectin</fullName>
    </recommendedName>
</protein>
<evidence type="ECO:0000313" key="6">
    <source>
        <dbReference type="Proteomes" id="UP001331515"/>
    </source>
</evidence>
<dbReference type="EMBL" id="JAURVH010001531">
    <property type="protein sequence ID" value="KAK5903017.1"/>
    <property type="molecule type" value="Genomic_DNA"/>
</dbReference>
<dbReference type="GO" id="GO:0030246">
    <property type="term" value="F:carbohydrate binding"/>
    <property type="evidence" value="ECO:0007669"/>
    <property type="project" value="UniProtKB-UniRule"/>
</dbReference>
<comment type="caution">
    <text evidence="5">The sequence shown here is derived from an EMBL/GenBank/DDBJ whole genome shotgun (WGS) entry which is preliminary data.</text>
</comment>
<dbReference type="PANTHER" id="PTHR11346">
    <property type="entry name" value="GALECTIN"/>
    <property type="match status" value="1"/>
</dbReference>
<name>A0AAN8CGA8_CHAGU</name>
<dbReference type="Gene3D" id="2.60.120.200">
    <property type="match status" value="2"/>
</dbReference>
<dbReference type="FunFam" id="2.60.120.200:FF:000124">
    <property type="entry name" value="Galectin-4"/>
    <property type="match status" value="2"/>
</dbReference>
<dbReference type="Proteomes" id="UP001331515">
    <property type="component" value="Unassembled WGS sequence"/>
</dbReference>
<dbReference type="InterPro" id="IPR013320">
    <property type="entry name" value="ConA-like_dom_sf"/>
</dbReference>
<dbReference type="Pfam" id="PF00337">
    <property type="entry name" value="Gal-bind_lectin"/>
    <property type="match status" value="2"/>
</dbReference>
<proteinExistence type="predicted"/>
<feature type="domain" description="Galectin" evidence="4">
    <location>
        <begin position="185"/>
        <end position="316"/>
    </location>
</feature>
<dbReference type="InterPro" id="IPR001079">
    <property type="entry name" value="Galectin_CRD"/>
</dbReference>
<dbReference type="GO" id="GO:0005737">
    <property type="term" value="C:cytoplasm"/>
    <property type="evidence" value="ECO:0007669"/>
    <property type="project" value="TreeGrafter"/>
</dbReference>
<keyword evidence="2" id="KW-0677">Repeat</keyword>
<keyword evidence="1 3" id="KW-0430">Lectin</keyword>
<reference evidence="5 6" key="1">
    <citation type="journal article" date="2023" name="Mol. Biol. Evol.">
        <title>Genomics of Secondarily Temperate Adaptation in the Only Non-Antarctic Icefish.</title>
        <authorList>
            <person name="Rivera-Colon A.G."/>
            <person name="Rayamajhi N."/>
            <person name="Minhas B.F."/>
            <person name="Madrigal G."/>
            <person name="Bilyk K.T."/>
            <person name="Yoon V."/>
            <person name="Hune M."/>
            <person name="Gregory S."/>
            <person name="Cheng C.H.C."/>
            <person name="Catchen J.M."/>
        </authorList>
    </citation>
    <scope>NUCLEOTIDE SEQUENCE [LARGE SCALE GENOMIC DNA]</scope>
    <source>
        <tissue evidence="5">White muscle</tissue>
    </source>
</reference>
<organism evidence="5 6">
    <name type="scientific">Champsocephalus gunnari</name>
    <name type="common">Mackerel icefish</name>
    <dbReference type="NCBI Taxonomy" id="52237"/>
    <lineage>
        <taxon>Eukaryota</taxon>
        <taxon>Metazoa</taxon>
        <taxon>Chordata</taxon>
        <taxon>Craniata</taxon>
        <taxon>Vertebrata</taxon>
        <taxon>Euteleostomi</taxon>
        <taxon>Actinopterygii</taxon>
        <taxon>Neopterygii</taxon>
        <taxon>Teleostei</taxon>
        <taxon>Neoteleostei</taxon>
        <taxon>Acanthomorphata</taxon>
        <taxon>Eupercaria</taxon>
        <taxon>Perciformes</taxon>
        <taxon>Notothenioidei</taxon>
        <taxon>Channichthyidae</taxon>
        <taxon>Champsocephalus</taxon>
    </lineage>
</organism>
<sequence length="318" mass="34955">MSVSKPRQTFLNPVLPFSGTILGGLLPGEMLLIQGSVPSDADRFQVDLTCGSSVTPRSDVAFHLNPRFRRSACLVCNTLLDQVWGREQILYEKPFVPGNDFELVVLVLADRFKVAVNGGHVLDFLHRVALHRVDTVCISGTVRVQAVGVLQSASEVPAPLTNQEPADRKHDTAILSSSGDLMIPFRGELLSGLKSGRCVTIRGETLQNAQSFAVNLRVSPGGNIALHLNPRLKKGVFIRNSFLSECWGSEERQLIGCFPFSAGQYFEMIVRAEQRGFRVAVNGQHQLDFPHRVQNLSQVSQLEVLGDVRLLSLSISDQ</sequence>
<evidence type="ECO:0000256" key="3">
    <source>
        <dbReference type="RuleBase" id="RU102079"/>
    </source>
</evidence>
<evidence type="ECO:0000259" key="4">
    <source>
        <dbReference type="PROSITE" id="PS51304"/>
    </source>
</evidence>
<feature type="domain" description="Galectin" evidence="4">
    <location>
        <begin position="17"/>
        <end position="150"/>
    </location>
</feature>
<dbReference type="SMART" id="SM00276">
    <property type="entry name" value="GLECT"/>
    <property type="match status" value="2"/>
</dbReference>
<dbReference type="SUPFAM" id="SSF49899">
    <property type="entry name" value="Concanavalin A-like lectins/glucanases"/>
    <property type="match status" value="2"/>
</dbReference>
<gene>
    <name evidence="5" type="ORF">CgunFtcFv8_006833</name>
</gene>
<dbReference type="SMART" id="SM00908">
    <property type="entry name" value="Gal-bind_lectin"/>
    <property type="match status" value="2"/>
</dbReference>
<dbReference type="PANTHER" id="PTHR11346:SF22">
    <property type="entry name" value="GALECTIN-8"/>
    <property type="match status" value="1"/>
</dbReference>
<dbReference type="AlphaFoldDB" id="A0AAN8CGA8"/>
<evidence type="ECO:0000313" key="5">
    <source>
        <dbReference type="EMBL" id="KAK5903017.1"/>
    </source>
</evidence>
<accession>A0AAN8CGA8</accession>
<evidence type="ECO:0000256" key="2">
    <source>
        <dbReference type="ARBA" id="ARBA00022737"/>
    </source>
</evidence>